<dbReference type="Gene3D" id="3.40.50.300">
    <property type="entry name" value="P-loop containing nucleotide triphosphate hydrolases"/>
    <property type="match status" value="1"/>
</dbReference>
<dbReference type="InterPro" id="IPR050206">
    <property type="entry name" value="FtsK/SpoIIIE/SftA"/>
</dbReference>
<dbReference type="EMBL" id="RJKE01000001">
    <property type="protein sequence ID" value="ROO88739.1"/>
    <property type="molecule type" value="Genomic_DNA"/>
</dbReference>
<evidence type="ECO:0000313" key="5">
    <source>
        <dbReference type="EMBL" id="ROO88739.1"/>
    </source>
</evidence>
<keyword evidence="2 3" id="KW-0067">ATP-binding</keyword>
<reference evidence="5 6" key="1">
    <citation type="submission" date="2018-11" db="EMBL/GenBank/DDBJ databases">
        <title>Sequencing the genomes of 1000 actinobacteria strains.</title>
        <authorList>
            <person name="Klenk H.-P."/>
        </authorList>
    </citation>
    <scope>NUCLEOTIDE SEQUENCE [LARGE SCALE GENOMIC DNA]</scope>
    <source>
        <strain evidence="5 6">DSM 44254</strain>
    </source>
</reference>
<keyword evidence="1 3" id="KW-0547">Nucleotide-binding</keyword>
<dbReference type="Pfam" id="PF01580">
    <property type="entry name" value="FtsK_SpoIIIE"/>
    <property type="match status" value="1"/>
</dbReference>
<protein>
    <submittedName>
        <fullName evidence="5">FtsK/SpoIIIE family protein</fullName>
    </submittedName>
</protein>
<evidence type="ECO:0000256" key="1">
    <source>
        <dbReference type="ARBA" id="ARBA00022741"/>
    </source>
</evidence>
<dbReference type="Proteomes" id="UP000272400">
    <property type="component" value="Unassembled WGS sequence"/>
</dbReference>
<dbReference type="PROSITE" id="PS50901">
    <property type="entry name" value="FTSK"/>
    <property type="match status" value="1"/>
</dbReference>
<evidence type="ECO:0000313" key="6">
    <source>
        <dbReference type="Proteomes" id="UP000272400"/>
    </source>
</evidence>
<dbReference type="SUPFAM" id="SSF52540">
    <property type="entry name" value="P-loop containing nucleoside triphosphate hydrolases"/>
    <property type="match status" value="1"/>
</dbReference>
<name>A0A3N1D5J1_9ACTN</name>
<proteinExistence type="predicted"/>
<dbReference type="OrthoDB" id="3315716at2"/>
<feature type="binding site" evidence="3">
    <location>
        <begin position="223"/>
        <end position="230"/>
    </location>
    <ligand>
        <name>ATP</name>
        <dbReference type="ChEBI" id="CHEBI:30616"/>
    </ligand>
</feature>
<sequence length="449" mass="48955">MGVGLPPVRELPDIPVRAPRTAGAWLAILVIRPAWLWRREYLLGLVLVGAGAAGWWRLGLVGLGLPLVLLSSLAVPGTRALLGGWLAGGRLKRRWDRGCRFAGLTTSNDRIPRVLKIQRVPVGERLRVRMPRGSTVSELEAATEQLAADLRIRGVEVRREPSRADLASVLLRRRDPWESAGPVPWPWLERPQSRLWEPVPVGLDEVGDLVTLTLPGRNLLLGGEPEAGKSAAMTQLIAAAALDPWVTLVGLDAKRLELSLWQPCFDQVAFAKMDDAIALLESVISDMDSVYERMAAERLRKVPSYARLTVVVVDELRFYTAHPDRVAREHFNGLLIDLVARGRAAGFPVVAATQKPSADVVPTSLRDLFGYRWALRSNTRDASDTILGAGWASLGHSAATVPVGTRGVGLLLGEGQAEPVRCRSFYLSDGEVEGVAARGAELRRGVRRG</sequence>
<gene>
    <name evidence="5" type="ORF">EDD29_6418</name>
</gene>
<dbReference type="GO" id="GO:0003677">
    <property type="term" value="F:DNA binding"/>
    <property type="evidence" value="ECO:0007669"/>
    <property type="project" value="InterPro"/>
</dbReference>
<comment type="caution">
    <text evidence="5">The sequence shown here is derived from an EMBL/GenBank/DDBJ whole genome shotgun (WGS) entry which is preliminary data.</text>
</comment>
<dbReference type="PANTHER" id="PTHR22683">
    <property type="entry name" value="SPORULATION PROTEIN RELATED"/>
    <property type="match status" value="1"/>
</dbReference>
<dbReference type="InterPro" id="IPR027417">
    <property type="entry name" value="P-loop_NTPase"/>
</dbReference>
<evidence type="ECO:0000256" key="3">
    <source>
        <dbReference type="PROSITE-ProRule" id="PRU00289"/>
    </source>
</evidence>
<organism evidence="5 6">
    <name type="scientific">Actinocorallia herbida</name>
    <dbReference type="NCBI Taxonomy" id="58109"/>
    <lineage>
        <taxon>Bacteria</taxon>
        <taxon>Bacillati</taxon>
        <taxon>Actinomycetota</taxon>
        <taxon>Actinomycetes</taxon>
        <taxon>Streptosporangiales</taxon>
        <taxon>Thermomonosporaceae</taxon>
        <taxon>Actinocorallia</taxon>
    </lineage>
</organism>
<dbReference type="AlphaFoldDB" id="A0A3N1D5J1"/>
<dbReference type="InterPro" id="IPR002543">
    <property type="entry name" value="FtsK_dom"/>
</dbReference>
<evidence type="ECO:0000256" key="2">
    <source>
        <dbReference type="ARBA" id="ARBA00022840"/>
    </source>
</evidence>
<evidence type="ECO:0000259" key="4">
    <source>
        <dbReference type="PROSITE" id="PS50901"/>
    </source>
</evidence>
<dbReference type="RefSeq" id="WP_123667942.1">
    <property type="nucleotide sequence ID" value="NZ_RJKE01000001.1"/>
</dbReference>
<keyword evidence="6" id="KW-1185">Reference proteome</keyword>
<feature type="domain" description="FtsK" evidence="4">
    <location>
        <begin position="196"/>
        <end position="384"/>
    </location>
</feature>
<accession>A0A3N1D5J1</accession>
<dbReference type="GO" id="GO:0005524">
    <property type="term" value="F:ATP binding"/>
    <property type="evidence" value="ECO:0007669"/>
    <property type="project" value="UniProtKB-UniRule"/>
</dbReference>
<dbReference type="PANTHER" id="PTHR22683:SF41">
    <property type="entry name" value="DNA TRANSLOCASE FTSK"/>
    <property type="match status" value="1"/>
</dbReference>